<dbReference type="InterPro" id="IPR027417">
    <property type="entry name" value="P-loop_NTPase"/>
</dbReference>
<accession>A0ABV4BDV1</accession>
<evidence type="ECO:0000256" key="4">
    <source>
        <dbReference type="ARBA" id="ARBA00022840"/>
    </source>
</evidence>
<dbReference type="Proteomes" id="UP001564408">
    <property type="component" value="Unassembled WGS sequence"/>
</dbReference>
<evidence type="ECO:0000313" key="6">
    <source>
        <dbReference type="EMBL" id="MEY6432692.1"/>
    </source>
</evidence>
<comment type="caution">
    <text evidence="6">The sequence shown here is derived from an EMBL/GenBank/DDBJ whole genome shotgun (WGS) entry which is preliminary data.</text>
</comment>
<dbReference type="SMART" id="SM00382">
    <property type="entry name" value="AAA"/>
    <property type="match status" value="1"/>
</dbReference>
<keyword evidence="4 6" id="KW-0067">ATP-binding</keyword>
<evidence type="ECO:0000256" key="3">
    <source>
        <dbReference type="ARBA" id="ARBA00022741"/>
    </source>
</evidence>
<dbReference type="EMBL" id="JBDKXB010000011">
    <property type="protein sequence ID" value="MEY6432692.1"/>
    <property type="molecule type" value="Genomic_DNA"/>
</dbReference>
<protein>
    <submittedName>
        <fullName evidence="6">ABC transporter ATP-binding protein</fullName>
    </submittedName>
</protein>
<dbReference type="CDD" id="cd03220">
    <property type="entry name" value="ABC_KpsT_Wzt"/>
    <property type="match status" value="1"/>
</dbReference>
<feature type="domain" description="ABC transporter" evidence="5">
    <location>
        <begin position="21"/>
        <end position="247"/>
    </location>
</feature>
<evidence type="ECO:0000313" key="7">
    <source>
        <dbReference type="Proteomes" id="UP001564408"/>
    </source>
</evidence>
<keyword evidence="7" id="KW-1185">Reference proteome</keyword>
<proteinExistence type="inferred from homology"/>
<reference evidence="6 7" key="1">
    <citation type="submission" date="2024-05" db="EMBL/GenBank/DDBJ databases">
        <title>Genome Sequence and Characterization of the New Strain Purple Sulfur Bacterium of Genus Thioalkalicoccus.</title>
        <authorList>
            <person name="Bryantseva I.A."/>
            <person name="Kyndt J.A."/>
            <person name="Imhoff J.F."/>
        </authorList>
    </citation>
    <scope>NUCLEOTIDE SEQUENCE [LARGE SCALE GENOMIC DNA]</scope>
    <source>
        <strain evidence="6 7">Um2</strain>
    </source>
</reference>
<dbReference type="Pfam" id="PF14524">
    <property type="entry name" value="Wzt_C"/>
    <property type="match status" value="1"/>
</dbReference>
<comment type="similarity">
    <text evidence="1">Belongs to the ABC transporter superfamily.</text>
</comment>
<dbReference type="GO" id="GO:0005524">
    <property type="term" value="F:ATP binding"/>
    <property type="evidence" value="ECO:0007669"/>
    <property type="project" value="UniProtKB-KW"/>
</dbReference>
<dbReference type="InterPro" id="IPR003439">
    <property type="entry name" value="ABC_transporter-like_ATP-bd"/>
</dbReference>
<dbReference type="InterPro" id="IPR050683">
    <property type="entry name" value="Bact_Polysacc_Export_ATP-bd"/>
</dbReference>
<dbReference type="RefSeq" id="WP_369667079.1">
    <property type="nucleotide sequence ID" value="NZ_JBDKXB010000011.1"/>
</dbReference>
<dbReference type="SUPFAM" id="SSF52540">
    <property type="entry name" value="P-loop containing nucleoside triphosphate hydrolases"/>
    <property type="match status" value="1"/>
</dbReference>
<evidence type="ECO:0000256" key="2">
    <source>
        <dbReference type="ARBA" id="ARBA00022448"/>
    </source>
</evidence>
<dbReference type="PANTHER" id="PTHR46743">
    <property type="entry name" value="TEICHOIC ACIDS EXPORT ATP-BINDING PROTEIN TAGH"/>
    <property type="match status" value="1"/>
</dbReference>
<dbReference type="Gene3D" id="2.70.50.60">
    <property type="entry name" value="abc- transporter (atp binding component) like domain"/>
    <property type="match status" value="1"/>
</dbReference>
<dbReference type="CDD" id="cd10147">
    <property type="entry name" value="Wzt_C-like"/>
    <property type="match status" value="1"/>
</dbReference>
<dbReference type="InterPro" id="IPR029439">
    <property type="entry name" value="Wzt_C"/>
</dbReference>
<keyword evidence="3" id="KW-0547">Nucleotide-binding</keyword>
<gene>
    <name evidence="6" type="ORF">ABC977_09775</name>
</gene>
<sequence>MTGAPAAIEVSGLSKRFEVYARPSDLFWELLLRRRRHESYEALRDVSFTVAHGETVGIVGRNGAGKSTLLKILTGTLEATAGHASVKGRVSSILELGTGFHPEYSGRDNILMGGLCLGMSKQQVERKLDWVIAFSELGTVIDRPFKTYSTGMQARLAFSTAVSVEPDILIVDEALSVGDARFQRKCYQFMQELRDQGRTILFVSHDPRPITGFCDRALLLEQGGLIADGDPRSILNQYNRMLFAEDSGGMDGARPPDPADGAAFEPASTEVRVGNGRAQILDVALIDWLGHRTRILETGKMCRIAFRVRVAEPLDTIAFGFRITTIQGHEVYGSSSLLHDAPIPTPRVGAILEVAFDITMWIAPGRYFLTVSAARNALEMYDRRADVLDFEIAGAYRGYTTSLANLDAAVSVHDSSNPTDPSRRD</sequence>
<evidence type="ECO:0000259" key="5">
    <source>
        <dbReference type="PROSITE" id="PS50893"/>
    </source>
</evidence>
<dbReference type="InterPro" id="IPR015860">
    <property type="entry name" value="ABC_transpr_TagH-like"/>
</dbReference>
<dbReference type="PANTHER" id="PTHR46743:SF2">
    <property type="entry name" value="TEICHOIC ACIDS EXPORT ATP-BINDING PROTEIN TAGH"/>
    <property type="match status" value="1"/>
</dbReference>
<dbReference type="Gene3D" id="3.40.50.300">
    <property type="entry name" value="P-loop containing nucleotide triphosphate hydrolases"/>
    <property type="match status" value="1"/>
</dbReference>
<name>A0ABV4BDV1_9GAMM</name>
<dbReference type="InterPro" id="IPR003593">
    <property type="entry name" value="AAA+_ATPase"/>
</dbReference>
<evidence type="ECO:0000256" key="1">
    <source>
        <dbReference type="ARBA" id="ARBA00005417"/>
    </source>
</evidence>
<dbReference type="PROSITE" id="PS50893">
    <property type="entry name" value="ABC_TRANSPORTER_2"/>
    <property type="match status" value="1"/>
</dbReference>
<keyword evidence="2" id="KW-0813">Transport</keyword>
<organism evidence="6 7">
    <name type="scientific">Thioalkalicoccus limnaeus</name>
    <dbReference type="NCBI Taxonomy" id="120681"/>
    <lineage>
        <taxon>Bacteria</taxon>
        <taxon>Pseudomonadati</taxon>
        <taxon>Pseudomonadota</taxon>
        <taxon>Gammaproteobacteria</taxon>
        <taxon>Chromatiales</taxon>
        <taxon>Chromatiaceae</taxon>
        <taxon>Thioalkalicoccus</taxon>
    </lineage>
</organism>
<dbReference type="Pfam" id="PF00005">
    <property type="entry name" value="ABC_tran"/>
    <property type="match status" value="1"/>
</dbReference>